<protein>
    <submittedName>
        <fullName evidence="3">SH3 domain-containing protein</fullName>
    </submittedName>
</protein>
<evidence type="ECO:0000256" key="2">
    <source>
        <dbReference type="SAM" id="Phobius"/>
    </source>
</evidence>
<keyword evidence="2" id="KW-1133">Transmembrane helix</keyword>
<keyword evidence="2" id="KW-0812">Transmembrane</keyword>
<proteinExistence type="predicted"/>
<dbReference type="RefSeq" id="WP_323194989.1">
    <property type="nucleotide sequence ID" value="NZ_JAYGHG010000004.1"/>
</dbReference>
<evidence type="ECO:0000313" key="3">
    <source>
        <dbReference type="EMBL" id="MEA5580650.1"/>
    </source>
</evidence>
<evidence type="ECO:0000256" key="1">
    <source>
        <dbReference type="SAM" id="MobiDB-lite"/>
    </source>
</evidence>
<gene>
    <name evidence="3" type="ORF">VB620_04750</name>
</gene>
<evidence type="ECO:0000313" key="4">
    <source>
        <dbReference type="Proteomes" id="UP001302120"/>
    </source>
</evidence>
<keyword evidence="4" id="KW-1185">Reference proteome</keyword>
<keyword evidence="2" id="KW-0472">Membrane</keyword>
<feature type="region of interest" description="Disordered" evidence="1">
    <location>
        <begin position="28"/>
        <end position="57"/>
    </location>
</feature>
<dbReference type="Proteomes" id="UP001302120">
    <property type="component" value="Unassembled WGS sequence"/>
</dbReference>
<dbReference type="EMBL" id="JAYGHG010000004">
    <property type="protein sequence ID" value="MEA5580650.1"/>
    <property type="molecule type" value="Genomic_DNA"/>
</dbReference>
<name>A0ABU5UC01_9CYAN</name>
<comment type="caution">
    <text evidence="3">The sequence shown here is derived from an EMBL/GenBank/DDBJ whole genome shotgun (WGS) entry which is preliminary data.</text>
</comment>
<reference evidence="3 4" key="1">
    <citation type="submission" date="2023-12" db="EMBL/GenBank/DDBJ databases">
        <title>Baltic Sea Cyanobacteria.</title>
        <authorList>
            <person name="Delbaje E."/>
            <person name="Fewer D.P."/>
            <person name="Shishido T.K."/>
        </authorList>
    </citation>
    <scope>NUCLEOTIDE SEQUENCE [LARGE SCALE GENOMIC DNA]</scope>
    <source>
        <strain evidence="3 4">UHCC-0300</strain>
    </source>
</reference>
<sequence>MVRPVIVIAIASSIGIISLITLAQHRQRPTPQAEGDDNSVVNERQIPNPETEGDYNSAVTKFPDGSEAILLSWFNNIPSGTLNCHSAPGLNQPVIHEFKPNDLLQADAGKNNSQEPIIKDSQSKPWLRVKIVNNQGETPGTCFVRANQQFIEPNSLE</sequence>
<feature type="transmembrane region" description="Helical" evidence="2">
    <location>
        <begin position="6"/>
        <end position="23"/>
    </location>
</feature>
<organism evidence="3 4">
    <name type="scientific">Nodularia harveyana UHCC-0300</name>
    <dbReference type="NCBI Taxonomy" id="2974287"/>
    <lineage>
        <taxon>Bacteria</taxon>
        <taxon>Bacillati</taxon>
        <taxon>Cyanobacteriota</taxon>
        <taxon>Cyanophyceae</taxon>
        <taxon>Nostocales</taxon>
        <taxon>Nodulariaceae</taxon>
        <taxon>Nodularia</taxon>
    </lineage>
</organism>
<accession>A0ABU5UC01</accession>